<dbReference type="Proteomes" id="UP001628156">
    <property type="component" value="Unassembled WGS sequence"/>
</dbReference>
<keyword evidence="2" id="KW-1185">Reference proteome</keyword>
<comment type="caution">
    <text evidence="1">The sequence shown here is derived from an EMBL/GenBank/DDBJ whole genome shotgun (WGS) entry which is preliminary data.</text>
</comment>
<evidence type="ECO:0000313" key="1">
    <source>
        <dbReference type="EMBL" id="GAB1227878.1"/>
    </source>
</evidence>
<organism evidence="1 2">
    <name type="scientific">Entamoeba nuttalli</name>
    <dbReference type="NCBI Taxonomy" id="412467"/>
    <lineage>
        <taxon>Eukaryota</taxon>
        <taxon>Amoebozoa</taxon>
        <taxon>Evosea</taxon>
        <taxon>Archamoebae</taxon>
        <taxon>Mastigamoebida</taxon>
        <taxon>Entamoebidae</taxon>
        <taxon>Entamoeba</taxon>
    </lineage>
</organism>
<evidence type="ECO:0000313" key="2">
    <source>
        <dbReference type="Proteomes" id="UP001628156"/>
    </source>
</evidence>
<sequence length="77" mass="8849">MEKFGMNFVTRSEVLTKKMFDFVLESQKSHSTTSFNETNFSEEGELTNTRSKYIAIEKDLNQSIIDVSSTSNDKLNE</sequence>
<name>A0ABQ0DYF2_9EUKA</name>
<accession>A0ABQ0DYF2</accession>
<protein>
    <submittedName>
        <fullName evidence="1">Uncharacterized protein</fullName>
    </submittedName>
</protein>
<dbReference type="EMBL" id="BAAFRS010000361">
    <property type="protein sequence ID" value="GAB1227878.1"/>
    <property type="molecule type" value="Genomic_DNA"/>
</dbReference>
<gene>
    <name evidence="1" type="ORF">ENUP19_0361G0057</name>
</gene>
<proteinExistence type="predicted"/>
<reference evidence="1 2" key="1">
    <citation type="journal article" date="2019" name="PLoS Negl. Trop. Dis.">
        <title>Whole genome sequencing of Entamoeba nuttalli reveals mammalian host-related molecular signatures and a novel octapeptide-repeat surface protein.</title>
        <authorList>
            <person name="Tanaka M."/>
            <person name="Makiuchi T."/>
            <person name="Komiyama T."/>
            <person name="Shiina T."/>
            <person name="Osaki K."/>
            <person name="Tachibana H."/>
        </authorList>
    </citation>
    <scope>NUCLEOTIDE SEQUENCE [LARGE SCALE GENOMIC DNA]</scope>
    <source>
        <strain evidence="1 2">P19-061405</strain>
    </source>
</reference>